<reference evidence="2 3" key="1">
    <citation type="submission" date="2019-12" db="EMBL/GenBank/DDBJ databases">
        <title>Whole genome shotgun sequence of Streptomyces caniferus NBRC 15389.</title>
        <authorList>
            <person name="Ichikawa N."/>
            <person name="Kimura A."/>
            <person name="Kitahashi Y."/>
            <person name="Komaki H."/>
            <person name="Tamura T."/>
        </authorList>
    </citation>
    <scope>NUCLEOTIDE SEQUENCE [LARGE SCALE GENOMIC DNA]</scope>
    <source>
        <strain evidence="2 3">NBRC 15389</strain>
    </source>
</reference>
<accession>A0A640S8X8</accession>
<evidence type="ECO:0000256" key="1">
    <source>
        <dbReference type="SAM" id="MobiDB-lite"/>
    </source>
</evidence>
<evidence type="ECO:0000313" key="2">
    <source>
        <dbReference type="EMBL" id="GFE07517.1"/>
    </source>
</evidence>
<feature type="compositionally biased region" description="Basic and acidic residues" evidence="1">
    <location>
        <begin position="1"/>
        <end position="14"/>
    </location>
</feature>
<feature type="compositionally biased region" description="Polar residues" evidence="1">
    <location>
        <begin position="15"/>
        <end position="30"/>
    </location>
</feature>
<name>A0A640S8X8_9ACTN</name>
<dbReference type="EMBL" id="BLIN01000005">
    <property type="protein sequence ID" value="GFE07517.1"/>
    <property type="molecule type" value="Genomic_DNA"/>
</dbReference>
<proteinExistence type="predicted"/>
<protein>
    <submittedName>
        <fullName evidence="2">Uncharacterized protein</fullName>
    </submittedName>
</protein>
<dbReference type="Proteomes" id="UP000435837">
    <property type="component" value="Unassembled WGS sequence"/>
</dbReference>
<evidence type="ECO:0000313" key="3">
    <source>
        <dbReference type="Proteomes" id="UP000435837"/>
    </source>
</evidence>
<organism evidence="2 3">
    <name type="scientific">Streptomyces caniferus</name>
    <dbReference type="NCBI Taxonomy" id="285557"/>
    <lineage>
        <taxon>Bacteria</taxon>
        <taxon>Bacillati</taxon>
        <taxon>Actinomycetota</taxon>
        <taxon>Actinomycetes</taxon>
        <taxon>Kitasatosporales</taxon>
        <taxon>Streptomycetaceae</taxon>
        <taxon>Streptomyces</taxon>
    </lineage>
</organism>
<sequence>MAFDEAVQHVRDQCAENTGDTTDAQGSGDETVQVGEVSFGVRERGHHGVCRTGEDVAGAGQPDATAVPLNELALDLLLQFSHMLGHCGPCDVQSGGCFTHRAEACDGREDP</sequence>
<dbReference type="AlphaFoldDB" id="A0A640S8X8"/>
<comment type="caution">
    <text evidence="2">The sequence shown here is derived from an EMBL/GenBank/DDBJ whole genome shotgun (WGS) entry which is preliminary data.</text>
</comment>
<gene>
    <name evidence="2" type="ORF">Scani_37850</name>
</gene>
<feature type="region of interest" description="Disordered" evidence="1">
    <location>
        <begin position="1"/>
        <end position="30"/>
    </location>
</feature>